<evidence type="ECO:0000313" key="3">
    <source>
        <dbReference type="Proteomes" id="UP000053923"/>
    </source>
</evidence>
<organism evidence="2 3">
    <name type="scientific">Streptomyces regalis</name>
    <dbReference type="NCBI Taxonomy" id="68262"/>
    <lineage>
        <taxon>Bacteria</taxon>
        <taxon>Bacillati</taxon>
        <taxon>Actinomycetota</taxon>
        <taxon>Actinomycetes</taxon>
        <taxon>Kitasatosporales</taxon>
        <taxon>Streptomycetaceae</taxon>
        <taxon>Streptomyces</taxon>
    </lineage>
</organism>
<dbReference type="OrthoDB" id="4333532at2"/>
<evidence type="ECO:0000256" key="1">
    <source>
        <dbReference type="SAM" id="Phobius"/>
    </source>
</evidence>
<keyword evidence="1" id="KW-0812">Transmembrane</keyword>
<dbReference type="Proteomes" id="UP000053923">
    <property type="component" value="Unassembled WGS sequence"/>
</dbReference>
<gene>
    <name evidence="2" type="ORF">ADL12_09620</name>
</gene>
<dbReference type="EMBL" id="LLZG01000050">
    <property type="protein sequence ID" value="KUL42673.1"/>
    <property type="molecule type" value="Genomic_DNA"/>
</dbReference>
<sequence>MVNTPDQAGKRPRGRAPQIALAILAGLAVTAGALYFIGAYDSWTDDAAPEHLCDGLVQRDDRDLQRLLGVRGPSAADVITDRTSDEPRECDFSPRENGTGTRYEDLDITVSRNAGVSDGVAQRLVLRDTDGERLVLDPRVLVANPLLLHHLDQGVHRSLEAFHGALRSSGLE</sequence>
<keyword evidence="3" id="KW-1185">Reference proteome</keyword>
<comment type="caution">
    <text evidence="2">The sequence shown here is derived from an EMBL/GenBank/DDBJ whole genome shotgun (WGS) entry which is preliminary data.</text>
</comment>
<dbReference type="AlphaFoldDB" id="A0A0X3VCZ0"/>
<reference evidence="3" key="1">
    <citation type="submission" date="2015-10" db="EMBL/GenBank/DDBJ databases">
        <authorList>
            <person name="Ju K.-S."/>
            <person name="Doroghazi J.R."/>
            <person name="Metcalf W.W."/>
        </authorList>
    </citation>
    <scope>NUCLEOTIDE SEQUENCE [LARGE SCALE GENOMIC DNA]</scope>
    <source>
        <strain evidence="3">NRRL 3151</strain>
    </source>
</reference>
<dbReference type="RefSeq" id="WP_062700578.1">
    <property type="nucleotide sequence ID" value="NZ_LLZG01000050.1"/>
</dbReference>
<keyword evidence="1" id="KW-1133">Transmembrane helix</keyword>
<evidence type="ECO:0000313" key="2">
    <source>
        <dbReference type="EMBL" id="KUL42673.1"/>
    </source>
</evidence>
<name>A0A0X3VCZ0_9ACTN</name>
<keyword evidence="1" id="KW-0472">Membrane</keyword>
<proteinExistence type="predicted"/>
<protein>
    <submittedName>
        <fullName evidence="2">Uncharacterized protein</fullName>
    </submittedName>
</protein>
<accession>A0A0X3VCZ0</accession>
<feature type="transmembrane region" description="Helical" evidence="1">
    <location>
        <begin position="19"/>
        <end position="40"/>
    </location>
</feature>